<evidence type="ECO:0000313" key="2">
    <source>
        <dbReference type="EMBL" id="MFC7669159.1"/>
    </source>
</evidence>
<feature type="domain" description="SusE outer membrane protein" evidence="1">
    <location>
        <begin position="23"/>
        <end position="134"/>
    </location>
</feature>
<accession>A0ABW2U7T9</accession>
<organism evidence="2 3">
    <name type="scientific">Hymenobacter humi</name>
    <dbReference type="NCBI Taxonomy" id="1411620"/>
    <lineage>
        <taxon>Bacteria</taxon>
        <taxon>Pseudomonadati</taxon>
        <taxon>Bacteroidota</taxon>
        <taxon>Cytophagia</taxon>
        <taxon>Cytophagales</taxon>
        <taxon>Hymenobacteraceae</taxon>
        <taxon>Hymenobacter</taxon>
    </lineage>
</organism>
<dbReference type="PROSITE" id="PS51257">
    <property type="entry name" value="PROKAR_LIPOPROTEIN"/>
    <property type="match status" value="1"/>
</dbReference>
<proteinExistence type="predicted"/>
<sequence length="257" mass="26924">MKNWLTKVAATAFVVATLASCEKDEDKATVTPSATPALTASTNSVVLNQANTTNTAITYNWTPVQLAVSGTEFTKTPAVTYQLQVSKTADGFGYPALIDAGTGTTKAITVGELNTALTTIGVVAGTATTVYTRVAAVAGTDAHTFVSNPVSLTATTYTVCLPPAGSKSWSIIGPAGVDWNTDVPLTYNCTTRTYDITRAMKADEFKFREDGKWDLNYGSASSTGGALVKDGGNIKIATAGTYTIKLDLNNKTYSITK</sequence>
<dbReference type="Gene3D" id="2.60.40.3620">
    <property type="match status" value="1"/>
</dbReference>
<evidence type="ECO:0000313" key="3">
    <source>
        <dbReference type="Proteomes" id="UP001596513"/>
    </source>
</evidence>
<dbReference type="EMBL" id="JBHTEK010000001">
    <property type="protein sequence ID" value="MFC7669159.1"/>
    <property type="molecule type" value="Genomic_DNA"/>
</dbReference>
<evidence type="ECO:0000259" key="1">
    <source>
        <dbReference type="Pfam" id="PF14292"/>
    </source>
</evidence>
<dbReference type="Proteomes" id="UP001596513">
    <property type="component" value="Unassembled WGS sequence"/>
</dbReference>
<reference evidence="3" key="1">
    <citation type="journal article" date="2019" name="Int. J. Syst. Evol. Microbiol.">
        <title>The Global Catalogue of Microorganisms (GCM) 10K type strain sequencing project: providing services to taxonomists for standard genome sequencing and annotation.</title>
        <authorList>
            <consortium name="The Broad Institute Genomics Platform"/>
            <consortium name="The Broad Institute Genome Sequencing Center for Infectious Disease"/>
            <person name="Wu L."/>
            <person name="Ma J."/>
        </authorList>
    </citation>
    <scope>NUCLEOTIDE SEQUENCE [LARGE SCALE GENOMIC DNA]</scope>
    <source>
        <strain evidence="3">JCM 19635</strain>
    </source>
</reference>
<gene>
    <name evidence="2" type="ORF">ACFQT0_18725</name>
</gene>
<comment type="caution">
    <text evidence="2">The sequence shown here is derived from an EMBL/GenBank/DDBJ whole genome shotgun (WGS) entry which is preliminary data.</text>
</comment>
<dbReference type="RefSeq" id="WP_380204677.1">
    <property type="nucleotide sequence ID" value="NZ_JBHTEK010000001.1"/>
</dbReference>
<keyword evidence="3" id="KW-1185">Reference proteome</keyword>
<name>A0ABW2U7T9_9BACT</name>
<dbReference type="Pfam" id="PF14292">
    <property type="entry name" value="SusE"/>
    <property type="match status" value="1"/>
</dbReference>
<protein>
    <submittedName>
        <fullName evidence="2">SusE domain-containing protein</fullName>
    </submittedName>
</protein>
<dbReference type="InterPro" id="IPR025970">
    <property type="entry name" value="SusE"/>
</dbReference>